<dbReference type="Proteomes" id="UP000605805">
    <property type="component" value="Unassembled WGS sequence"/>
</dbReference>
<dbReference type="GO" id="GO:0006508">
    <property type="term" value="P:proteolysis"/>
    <property type="evidence" value="ECO:0007669"/>
    <property type="project" value="InterPro"/>
</dbReference>
<dbReference type="GO" id="GO:0016020">
    <property type="term" value="C:membrane"/>
    <property type="evidence" value="ECO:0007669"/>
    <property type="project" value="UniProtKB-SubCell"/>
</dbReference>
<accession>A0A832YYH1</accession>
<evidence type="ECO:0000259" key="3">
    <source>
        <dbReference type="Pfam" id="PF05362"/>
    </source>
</evidence>
<gene>
    <name evidence="4" type="ORF">EYH02_00810</name>
</gene>
<organism evidence="4 5">
    <name type="scientific">Ignisphaera aggregans</name>
    <dbReference type="NCBI Taxonomy" id="334771"/>
    <lineage>
        <taxon>Archaea</taxon>
        <taxon>Thermoproteota</taxon>
        <taxon>Thermoprotei</taxon>
        <taxon>Desulfurococcales</taxon>
        <taxon>Desulfurococcaceae</taxon>
        <taxon>Ignisphaera</taxon>
    </lineage>
</organism>
<keyword evidence="2" id="KW-0812">Transmembrane</keyword>
<name>A0A832YYH1_9CREN</name>
<evidence type="ECO:0000313" key="4">
    <source>
        <dbReference type="EMBL" id="HIP56601.1"/>
    </source>
</evidence>
<dbReference type="InterPro" id="IPR008269">
    <property type="entry name" value="Lon_proteolytic"/>
</dbReference>
<dbReference type="EMBL" id="DQTV01000016">
    <property type="protein sequence ID" value="HIP56601.1"/>
    <property type="molecule type" value="Genomic_DNA"/>
</dbReference>
<dbReference type="GO" id="GO:0004252">
    <property type="term" value="F:serine-type endopeptidase activity"/>
    <property type="evidence" value="ECO:0007669"/>
    <property type="project" value="InterPro"/>
</dbReference>
<feature type="domain" description="Lon proteolytic" evidence="3">
    <location>
        <begin position="100"/>
        <end position="201"/>
    </location>
</feature>
<comment type="caution">
    <text evidence="4">The sequence shown here is derived from an EMBL/GenBank/DDBJ whole genome shotgun (WGS) entry which is preliminary data.</text>
</comment>
<dbReference type="SUPFAM" id="SSF54211">
    <property type="entry name" value="Ribosomal protein S5 domain 2-like"/>
    <property type="match status" value="1"/>
</dbReference>
<keyword evidence="2" id="KW-1133">Transmembrane helix</keyword>
<evidence type="ECO:0000256" key="1">
    <source>
        <dbReference type="ARBA" id="ARBA00004141"/>
    </source>
</evidence>
<evidence type="ECO:0000256" key="2">
    <source>
        <dbReference type="SAM" id="Phobius"/>
    </source>
</evidence>
<comment type="subcellular location">
    <subcellularLocation>
        <location evidence="1">Membrane</location>
        <topology evidence="1">Multi-pass membrane protein</topology>
    </subcellularLocation>
</comment>
<dbReference type="GO" id="GO:0004176">
    <property type="term" value="F:ATP-dependent peptidase activity"/>
    <property type="evidence" value="ECO:0007669"/>
    <property type="project" value="InterPro"/>
</dbReference>
<dbReference type="InterPro" id="IPR020568">
    <property type="entry name" value="Ribosomal_Su5_D2-typ_SF"/>
</dbReference>
<proteinExistence type="predicted"/>
<dbReference type="Gene3D" id="3.30.230.10">
    <property type="match status" value="1"/>
</dbReference>
<sequence>MYNTRKALALPILILLTTVSIPVHYAYGLATSNKLCIDTYFLAVSDEHEGLAIPVRVCLRPSHRLSLSIVGAKYDDSVYTSLLITLYTLDNVCGVNVSRYQVVVEFREHGVEAHGASASLTLAVAILIALHRLNLTGLWSGSGVLAVDGFVDAVGGIEAKLRAAVEKNISLIYVPTLNGFELRTLRKHFSNVRIVEVTSILDICSAEESLSVEEILNRVDRSVLAKLYDALRNDIKVFRYLIRNVTKHVSPEIKYRIEKSIANLTRRAEEALRRGHVYTAASLVFTAFLRALTIYYNSSSIQRKDLELLVQKAKRIVDEVASRLKTSRYISVSALPFLIVVLDRINEARYYADLYMRLQGYRSVFAAVMAYGRALTARSWLKMLAIANESVNGMEVPMEKALSSVERVLRWVATAIEWNISYAPLSLSTLAATRSHLFTLLSTASRVRVINSLNRLLALHLRNLDPIQRIVPYLYVTYARDLGMESEMISLTSLATLISAATRLSEEIMLEWEGWSVTPSSSKAQNGVLRSLTLVLSIAIALCLLATLYIVEKRLGLPTTLFRSTKLIATGHG</sequence>
<dbReference type="AlphaFoldDB" id="A0A832YYH1"/>
<keyword evidence="2" id="KW-0472">Membrane</keyword>
<reference evidence="4" key="1">
    <citation type="journal article" date="2020" name="ISME J.">
        <title>Gammaproteobacteria mediating utilization of methyl-, sulfur- and petroleum organic compounds in deep ocean hydrothermal plumes.</title>
        <authorList>
            <person name="Zhou Z."/>
            <person name="Liu Y."/>
            <person name="Pan J."/>
            <person name="Cron B.R."/>
            <person name="Toner B.M."/>
            <person name="Anantharaman K."/>
            <person name="Breier J.A."/>
            <person name="Dick G.J."/>
            <person name="Li M."/>
        </authorList>
    </citation>
    <scope>NUCLEOTIDE SEQUENCE</scope>
    <source>
        <strain evidence="4">SZUA-1435</strain>
    </source>
</reference>
<dbReference type="Pfam" id="PF05362">
    <property type="entry name" value="Lon_C"/>
    <property type="match status" value="1"/>
</dbReference>
<dbReference type="InterPro" id="IPR014721">
    <property type="entry name" value="Ribsml_uS5_D2-typ_fold_subgr"/>
</dbReference>
<evidence type="ECO:0000313" key="5">
    <source>
        <dbReference type="Proteomes" id="UP000605805"/>
    </source>
</evidence>
<protein>
    <recommendedName>
        <fullName evidence="3">Lon proteolytic domain-containing protein</fullName>
    </recommendedName>
</protein>
<feature type="transmembrane region" description="Helical" evidence="2">
    <location>
        <begin position="532"/>
        <end position="551"/>
    </location>
</feature>